<reference evidence="7" key="2">
    <citation type="submission" date="2013-04" db="UniProtKB">
        <authorList>
            <consortium name="EnsemblPlants"/>
        </authorList>
    </citation>
    <scope>IDENTIFICATION</scope>
</reference>
<feature type="compositionally biased region" description="Basic and acidic residues" evidence="5">
    <location>
        <begin position="329"/>
        <end position="339"/>
    </location>
</feature>
<dbReference type="PANTHER" id="PTHR15439:SF16">
    <property type="entry name" value="OS03G0335100 PROTEIN"/>
    <property type="match status" value="1"/>
</dbReference>
<evidence type="ECO:0000256" key="2">
    <source>
        <dbReference type="ARBA" id="ARBA00022771"/>
    </source>
</evidence>
<name>J3LNK8_ORYBR</name>
<keyword evidence="8" id="KW-1185">Reference proteome</keyword>
<dbReference type="Gramene" id="OB03G26340.1">
    <property type="protein sequence ID" value="OB03G26340.1"/>
    <property type="gene ID" value="OB03G26340"/>
</dbReference>
<feature type="domain" description="CCHC-type" evidence="6">
    <location>
        <begin position="142"/>
        <end position="156"/>
    </location>
</feature>
<dbReference type="eggNOG" id="KOG0314">
    <property type="taxonomic scope" value="Eukaryota"/>
</dbReference>
<evidence type="ECO:0000256" key="1">
    <source>
        <dbReference type="ARBA" id="ARBA00022723"/>
    </source>
</evidence>
<dbReference type="GO" id="GO:0005634">
    <property type="term" value="C:nucleus"/>
    <property type="evidence" value="ECO:0007669"/>
    <property type="project" value="TreeGrafter"/>
</dbReference>
<dbReference type="Pfam" id="PF13696">
    <property type="entry name" value="zf-CCHC_2"/>
    <property type="match status" value="1"/>
</dbReference>
<keyword evidence="1" id="KW-0479">Metal-binding</keyword>
<accession>J3LNK8</accession>
<evidence type="ECO:0000313" key="7">
    <source>
        <dbReference type="EnsemblPlants" id="OB03G26340.1"/>
    </source>
</evidence>
<keyword evidence="2 4" id="KW-0863">Zinc-finger</keyword>
<evidence type="ECO:0000256" key="5">
    <source>
        <dbReference type="SAM" id="MobiDB-lite"/>
    </source>
</evidence>
<dbReference type="GO" id="GO:0006397">
    <property type="term" value="P:mRNA processing"/>
    <property type="evidence" value="ECO:0007669"/>
    <property type="project" value="InterPro"/>
</dbReference>
<reference evidence="7" key="1">
    <citation type="journal article" date="2013" name="Nat. Commun.">
        <title>Whole-genome sequencing of Oryza brachyantha reveals mechanisms underlying Oryza genome evolution.</title>
        <authorList>
            <person name="Chen J."/>
            <person name="Huang Q."/>
            <person name="Gao D."/>
            <person name="Wang J."/>
            <person name="Lang Y."/>
            <person name="Liu T."/>
            <person name="Li B."/>
            <person name="Bai Z."/>
            <person name="Luis Goicoechea J."/>
            <person name="Liang C."/>
            <person name="Chen C."/>
            <person name="Zhang W."/>
            <person name="Sun S."/>
            <person name="Liao Y."/>
            <person name="Zhang X."/>
            <person name="Yang L."/>
            <person name="Song C."/>
            <person name="Wang M."/>
            <person name="Shi J."/>
            <person name="Liu G."/>
            <person name="Liu J."/>
            <person name="Zhou H."/>
            <person name="Zhou W."/>
            <person name="Yu Q."/>
            <person name="An N."/>
            <person name="Chen Y."/>
            <person name="Cai Q."/>
            <person name="Wang B."/>
            <person name="Liu B."/>
            <person name="Min J."/>
            <person name="Huang Y."/>
            <person name="Wu H."/>
            <person name="Li Z."/>
            <person name="Zhang Y."/>
            <person name="Yin Y."/>
            <person name="Song W."/>
            <person name="Jiang J."/>
            <person name="Jackson S.A."/>
            <person name="Wing R.A."/>
            <person name="Wang J."/>
            <person name="Chen M."/>
        </authorList>
    </citation>
    <scope>NUCLEOTIDE SEQUENCE [LARGE SCALE GENOMIC DNA]</scope>
    <source>
        <strain evidence="7">cv. IRGC 101232</strain>
    </source>
</reference>
<sequence length="408" mass="42589">MIELNYLTIMATAGQGHGRSRGRGPRETIALYRDKTGEEYTEEAKPIPTGSMVVVRRRVAGPPAETIVDSSLKKPLSQGGGGGSSSDSGASSTEAEAVDEERAISAVIEAAELKWEAPSQGGHCYGHSSTHAWRAPPAGYVCHRCRVPGHFIQDCPTNGDPRFGIRRVAPAPASSTVLPASGDPEGVVVPAELYCRICKKVMTDAMLASKCCFDSFCDMCIREHIAGKSKCACGAQARIDGLIPNLTLRTTIANLLATTGAASVSRGTEKPRSSAGSNAAEPAPPHSPAASQASRGNVSSLTSTHSDGGASATSKKSATISGVLRQRKARETDGDHSAESRSPAIDGNRHGAYGAPFCPAPGYVDPFFGGMPFGAAYYGGVPYGCGGGAAAYSYYGEERCNMKRTRLR</sequence>
<dbReference type="OMA" id="ELKWEGH"/>
<dbReference type="GO" id="GO:0006511">
    <property type="term" value="P:ubiquitin-dependent protein catabolic process"/>
    <property type="evidence" value="ECO:0007669"/>
    <property type="project" value="TreeGrafter"/>
</dbReference>
<evidence type="ECO:0000256" key="3">
    <source>
        <dbReference type="ARBA" id="ARBA00022833"/>
    </source>
</evidence>
<dbReference type="EnsemblPlants" id="OB03G26340.1">
    <property type="protein sequence ID" value="OB03G26340.1"/>
    <property type="gene ID" value="OB03G26340"/>
</dbReference>
<evidence type="ECO:0000256" key="4">
    <source>
        <dbReference type="PROSITE-ProRule" id="PRU00047"/>
    </source>
</evidence>
<feature type="region of interest" description="Disordered" evidence="5">
    <location>
        <begin position="64"/>
        <end position="100"/>
    </location>
</feature>
<gene>
    <name evidence="7" type="primary">LOC121054418</name>
</gene>
<dbReference type="Gene3D" id="4.10.60.10">
    <property type="entry name" value="Zinc finger, CCHC-type"/>
    <property type="match status" value="1"/>
</dbReference>
<evidence type="ECO:0000313" key="8">
    <source>
        <dbReference type="Proteomes" id="UP000006038"/>
    </source>
</evidence>
<evidence type="ECO:0000259" key="6">
    <source>
        <dbReference type="PROSITE" id="PS50158"/>
    </source>
</evidence>
<dbReference type="PANTHER" id="PTHR15439">
    <property type="entry name" value="RETINOBLASTOMA-BINDING PROTEIN 6"/>
    <property type="match status" value="1"/>
</dbReference>
<protein>
    <recommendedName>
        <fullName evidence="6">CCHC-type domain-containing protein</fullName>
    </recommendedName>
</protein>
<dbReference type="PROSITE" id="PS50158">
    <property type="entry name" value="ZF_CCHC"/>
    <property type="match status" value="1"/>
</dbReference>
<dbReference type="Gene3D" id="3.30.40.10">
    <property type="entry name" value="Zinc/RING finger domain, C3HC4 (zinc finger)"/>
    <property type="match status" value="1"/>
</dbReference>
<dbReference type="GO" id="GO:0008270">
    <property type="term" value="F:zinc ion binding"/>
    <property type="evidence" value="ECO:0007669"/>
    <property type="project" value="UniProtKB-KW"/>
</dbReference>
<dbReference type="HOGENOM" id="CLU_029813_0_0_1"/>
<feature type="compositionally biased region" description="Low complexity" evidence="5">
    <location>
        <begin position="308"/>
        <end position="319"/>
    </location>
</feature>
<organism evidence="7">
    <name type="scientific">Oryza brachyantha</name>
    <name type="common">malo sina</name>
    <dbReference type="NCBI Taxonomy" id="4533"/>
    <lineage>
        <taxon>Eukaryota</taxon>
        <taxon>Viridiplantae</taxon>
        <taxon>Streptophyta</taxon>
        <taxon>Embryophyta</taxon>
        <taxon>Tracheophyta</taxon>
        <taxon>Spermatophyta</taxon>
        <taxon>Magnoliopsida</taxon>
        <taxon>Liliopsida</taxon>
        <taxon>Poales</taxon>
        <taxon>Poaceae</taxon>
        <taxon>BOP clade</taxon>
        <taxon>Oryzoideae</taxon>
        <taxon>Oryzeae</taxon>
        <taxon>Oryzinae</taxon>
        <taxon>Oryza</taxon>
    </lineage>
</organism>
<keyword evidence="3" id="KW-0862">Zinc</keyword>
<dbReference type="SUPFAM" id="SSF57850">
    <property type="entry name" value="RING/U-box"/>
    <property type="match status" value="1"/>
</dbReference>
<dbReference type="AlphaFoldDB" id="J3LNK8"/>
<dbReference type="InterPro" id="IPR013083">
    <property type="entry name" value="Znf_RING/FYVE/PHD"/>
</dbReference>
<dbReference type="GO" id="GO:0003676">
    <property type="term" value="F:nucleic acid binding"/>
    <property type="evidence" value="ECO:0007669"/>
    <property type="project" value="InterPro"/>
</dbReference>
<dbReference type="Proteomes" id="UP000006038">
    <property type="component" value="Chromosome 3"/>
</dbReference>
<feature type="compositionally biased region" description="Polar residues" evidence="5">
    <location>
        <begin position="295"/>
        <end position="306"/>
    </location>
</feature>
<dbReference type="GO" id="GO:0016567">
    <property type="term" value="P:protein ubiquitination"/>
    <property type="evidence" value="ECO:0007669"/>
    <property type="project" value="InterPro"/>
</dbReference>
<feature type="region of interest" description="Disordered" evidence="5">
    <location>
        <begin position="261"/>
        <end position="349"/>
    </location>
</feature>
<dbReference type="InterPro" id="IPR025829">
    <property type="entry name" value="Zn_knuckle_CX2CX3GHX4C"/>
</dbReference>
<proteinExistence type="predicted"/>
<dbReference type="GO" id="GO:0061630">
    <property type="term" value="F:ubiquitin protein ligase activity"/>
    <property type="evidence" value="ECO:0007669"/>
    <property type="project" value="InterPro"/>
</dbReference>
<dbReference type="InterPro" id="IPR001878">
    <property type="entry name" value="Znf_CCHC"/>
</dbReference>
<dbReference type="STRING" id="4533.J3LNK8"/>
<dbReference type="InterPro" id="IPR033489">
    <property type="entry name" value="RBBP6"/>
</dbReference>